<dbReference type="GO" id="GO:0016324">
    <property type="term" value="C:apical plasma membrane"/>
    <property type="evidence" value="ECO:0007669"/>
    <property type="project" value="TreeGrafter"/>
</dbReference>
<organism evidence="2 3">
    <name type="scientific">Silurus meridionalis</name>
    <name type="common">Southern catfish</name>
    <name type="synonym">Silurus soldatovi meridionalis</name>
    <dbReference type="NCBI Taxonomy" id="175797"/>
    <lineage>
        <taxon>Eukaryota</taxon>
        <taxon>Metazoa</taxon>
        <taxon>Chordata</taxon>
        <taxon>Craniata</taxon>
        <taxon>Vertebrata</taxon>
        <taxon>Euteleostomi</taxon>
        <taxon>Actinopterygii</taxon>
        <taxon>Neopterygii</taxon>
        <taxon>Teleostei</taxon>
        <taxon>Ostariophysi</taxon>
        <taxon>Siluriformes</taxon>
        <taxon>Siluridae</taxon>
        <taxon>Silurus</taxon>
    </lineage>
</organism>
<protein>
    <submittedName>
        <fullName evidence="2">Uncharacterized protein</fullName>
    </submittedName>
</protein>
<accession>A0A8T0AC96</accession>
<dbReference type="SUPFAM" id="SSF50156">
    <property type="entry name" value="PDZ domain-like"/>
    <property type="match status" value="1"/>
</dbReference>
<dbReference type="EMBL" id="JABFDY010000025">
    <property type="protein sequence ID" value="KAF7688676.1"/>
    <property type="molecule type" value="Genomic_DNA"/>
</dbReference>
<keyword evidence="1" id="KW-0677">Repeat</keyword>
<dbReference type="PANTHER" id="PTHR14191:SF20">
    <property type="entry name" value="NA(+)_H(+) EXCHANGE REGULATORY COFACTOR NHE-RF4"/>
    <property type="match status" value="1"/>
</dbReference>
<keyword evidence="3" id="KW-1185">Reference proteome</keyword>
<dbReference type="AlphaFoldDB" id="A0A8T0AC96"/>
<comment type="caution">
    <text evidence="2">The sequence shown here is derived from an EMBL/GenBank/DDBJ whole genome shotgun (WGS) entry which is preliminary data.</text>
</comment>
<dbReference type="InterPro" id="IPR036034">
    <property type="entry name" value="PDZ_sf"/>
</dbReference>
<dbReference type="GO" id="GO:0072659">
    <property type="term" value="P:protein localization to plasma membrane"/>
    <property type="evidence" value="ECO:0007669"/>
    <property type="project" value="TreeGrafter"/>
</dbReference>
<evidence type="ECO:0000256" key="1">
    <source>
        <dbReference type="ARBA" id="ARBA00022737"/>
    </source>
</evidence>
<dbReference type="GO" id="GO:0043495">
    <property type="term" value="F:protein-membrane adaptor activity"/>
    <property type="evidence" value="ECO:0007669"/>
    <property type="project" value="TreeGrafter"/>
</dbReference>
<name>A0A8T0AC96_SILME</name>
<dbReference type="Proteomes" id="UP000606274">
    <property type="component" value="Unassembled WGS sequence"/>
</dbReference>
<dbReference type="PANTHER" id="PTHR14191">
    <property type="entry name" value="PDZ DOMAIN CONTAINING PROTEIN"/>
    <property type="match status" value="1"/>
</dbReference>
<evidence type="ECO:0000313" key="2">
    <source>
        <dbReference type="EMBL" id="KAF7688676.1"/>
    </source>
</evidence>
<dbReference type="Gene3D" id="2.30.42.10">
    <property type="match status" value="1"/>
</dbReference>
<proteinExistence type="predicted"/>
<dbReference type="GO" id="GO:0005102">
    <property type="term" value="F:signaling receptor binding"/>
    <property type="evidence" value="ECO:0007669"/>
    <property type="project" value="TreeGrafter"/>
</dbReference>
<dbReference type="InterPro" id="IPR051067">
    <property type="entry name" value="NHER"/>
</dbReference>
<gene>
    <name evidence="2" type="ORF">HF521_013483</name>
</gene>
<reference evidence="2" key="1">
    <citation type="submission" date="2020-08" db="EMBL/GenBank/DDBJ databases">
        <title>Chromosome-level assembly of Southern catfish (Silurus meridionalis) provides insights into visual adaptation to the nocturnal and benthic lifestyles.</title>
        <authorList>
            <person name="Zhang Y."/>
            <person name="Wang D."/>
            <person name="Peng Z."/>
        </authorList>
    </citation>
    <scope>NUCLEOTIDE SEQUENCE</scope>
    <source>
        <strain evidence="2">SWU-2019-XX</strain>
        <tissue evidence="2">Muscle</tissue>
    </source>
</reference>
<evidence type="ECO:0000313" key="3">
    <source>
        <dbReference type="Proteomes" id="UP000606274"/>
    </source>
</evidence>
<sequence>MAILPAMADAHIMPYKPKRAHLIQGPDGYGFLLRHEKMSTGCKVHMMQEVDAGSLTEFADIKDGKSVDHLPHEEVVSKVRESGQQVSFTTMILEGQDFYTKLS</sequence>